<evidence type="ECO:0000256" key="11">
    <source>
        <dbReference type="SAM" id="MobiDB-lite"/>
    </source>
</evidence>
<evidence type="ECO:0000313" key="13">
    <source>
        <dbReference type="EMBL" id="RJF89232.1"/>
    </source>
</evidence>
<keyword evidence="6" id="KW-0460">Magnesium</keyword>
<dbReference type="Pfam" id="PF01926">
    <property type="entry name" value="MMR_HSR1"/>
    <property type="match status" value="1"/>
</dbReference>
<dbReference type="GO" id="GO:0000917">
    <property type="term" value="P:division septum assembly"/>
    <property type="evidence" value="ECO:0007669"/>
    <property type="project" value="UniProtKB-KW"/>
</dbReference>
<dbReference type="GO" id="GO:0005525">
    <property type="term" value="F:GTP binding"/>
    <property type="evidence" value="ECO:0007669"/>
    <property type="project" value="UniProtKB-UniRule"/>
</dbReference>
<comment type="cofactor">
    <cofactor evidence="1">
        <name>Mg(2+)</name>
        <dbReference type="ChEBI" id="CHEBI:18420"/>
    </cofactor>
</comment>
<evidence type="ECO:0000256" key="1">
    <source>
        <dbReference type="ARBA" id="ARBA00001946"/>
    </source>
</evidence>
<evidence type="ECO:0000256" key="6">
    <source>
        <dbReference type="ARBA" id="ARBA00022842"/>
    </source>
</evidence>
<keyword evidence="9 10" id="KW-0131">Cell cycle</keyword>
<dbReference type="PANTHER" id="PTHR11649">
    <property type="entry name" value="MSS1/TRME-RELATED GTP-BINDING PROTEIN"/>
    <property type="match status" value="1"/>
</dbReference>
<dbReference type="AlphaFoldDB" id="A0A418WGZ3"/>
<keyword evidence="4" id="KW-0479">Metal-binding</keyword>
<dbReference type="PROSITE" id="PS51706">
    <property type="entry name" value="G_ENGB"/>
    <property type="match status" value="1"/>
</dbReference>
<name>A0A418WGZ3_9PROT</name>
<dbReference type="InterPro" id="IPR027417">
    <property type="entry name" value="P-loop_NTPase"/>
</dbReference>
<dbReference type="CDD" id="cd01876">
    <property type="entry name" value="YihA_EngB"/>
    <property type="match status" value="1"/>
</dbReference>
<sequence length="259" mass="27687">MADPQADAGEDRDRRRRARAGRRQEHADRRQAHGQAVTDALRAEDGAATPQTLEAGRLLFAGECGFVWGATKLGDLPGPDLPEVAFAGRSNVGKSSLVNALTGRNTLARVSNTPGRTQQLNFFNLADRLMLVDLPGYGFAKVSKDKVAQWVHLTETYLAGRPNLKRVLVLIDSRHGPKAPDEAAMKLLDQSAVSYQIILTKTDKLKPHELAASMKAVAEAIRPHVAAHPVIMPTSAEAGAGIAELRATLATLGKPAAIG</sequence>
<keyword evidence="8 10" id="KW-0717">Septation</keyword>
<keyword evidence="7 10" id="KW-0342">GTP-binding</keyword>
<comment type="caution">
    <text evidence="13">The sequence shown here is derived from an EMBL/GenBank/DDBJ whole genome shotgun (WGS) entry which is preliminary data.</text>
</comment>
<dbReference type="GO" id="GO:0046872">
    <property type="term" value="F:metal ion binding"/>
    <property type="evidence" value="ECO:0007669"/>
    <property type="project" value="UniProtKB-KW"/>
</dbReference>
<dbReference type="InterPro" id="IPR006073">
    <property type="entry name" value="GTP-bd"/>
</dbReference>
<evidence type="ECO:0000256" key="8">
    <source>
        <dbReference type="ARBA" id="ARBA00023210"/>
    </source>
</evidence>
<evidence type="ECO:0000256" key="4">
    <source>
        <dbReference type="ARBA" id="ARBA00022723"/>
    </source>
</evidence>
<gene>
    <name evidence="10" type="primary">engB</name>
    <name evidence="13" type="ORF">D3874_21540</name>
</gene>
<evidence type="ECO:0000256" key="5">
    <source>
        <dbReference type="ARBA" id="ARBA00022741"/>
    </source>
</evidence>
<dbReference type="InterPro" id="IPR030393">
    <property type="entry name" value="G_ENGB_dom"/>
</dbReference>
<evidence type="ECO:0000259" key="12">
    <source>
        <dbReference type="PROSITE" id="PS51706"/>
    </source>
</evidence>
<feature type="compositionally biased region" description="Basic and acidic residues" evidence="11">
    <location>
        <begin position="22"/>
        <end position="31"/>
    </location>
</feature>
<feature type="domain" description="EngB-type G" evidence="12">
    <location>
        <begin position="80"/>
        <end position="255"/>
    </location>
</feature>
<dbReference type="Gene3D" id="3.40.50.300">
    <property type="entry name" value="P-loop containing nucleotide triphosphate hydrolases"/>
    <property type="match status" value="1"/>
</dbReference>
<dbReference type="InterPro" id="IPR019987">
    <property type="entry name" value="GTP-bd_ribosome_bio_YsxC"/>
</dbReference>
<dbReference type="Proteomes" id="UP000284605">
    <property type="component" value="Unassembled WGS sequence"/>
</dbReference>
<keyword evidence="14" id="KW-1185">Reference proteome</keyword>
<reference evidence="13 14" key="1">
    <citation type="submission" date="2018-09" db="EMBL/GenBank/DDBJ databases">
        <authorList>
            <person name="Zhu H."/>
        </authorList>
    </citation>
    <scope>NUCLEOTIDE SEQUENCE [LARGE SCALE GENOMIC DNA]</scope>
    <source>
        <strain evidence="13 14">K1W22B-8</strain>
    </source>
</reference>
<evidence type="ECO:0000256" key="3">
    <source>
        <dbReference type="ARBA" id="ARBA00022618"/>
    </source>
</evidence>
<dbReference type="EMBL" id="QYUK01000011">
    <property type="protein sequence ID" value="RJF89232.1"/>
    <property type="molecule type" value="Genomic_DNA"/>
</dbReference>
<accession>A0A418WGZ3</accession>
<proteinExistence type="inferred from homology"/>
<dbReference type="OrthoDB" id="9804921at2"/>
<protein>
    <recommendedName>
        <fullName evidence="10">Probable GTP-binding protein EngB</fullName>
    </recommendedName>
</protein>
<evidence type="ECO:0000313" key="14">
    <source>
        <dbReference type="Proteomes" id="UP000284605"/>
    </source>
</evidence>
<dbReference type="PANTHER" id="PTHR11649:SF13">
    <property type="entry name" value="ENGB-TYPE G DOMAIN-CONTAINING PROTEIN"/>
    <property type="match status" value="1"/>
</dbReference>
<organism evidence="13 14">
    <name type="scientific">Oleomonas cavernae</name>
    <dbReference type="NCBI Taxonomy" id="2320859"/>
    <lineage>
        <taxon>Bacteria</taxon>
        <taxon>Pseudomonadati</taxon>
        <taxon>Pseudomonadota</taxon>
        <taxon>Alphaproteobacteria</taxon>
        <taxon>Acetobacterales</taxon>
        <taxon>Acetobacteraceae</taxon>
        <taxon>Oleomonas</taxon>
    </lineage>
</organism>
<keyword evidence="3 10" id="KW-0132">Cell division</keyword>
<keyword evidence="5 10" id="KW-0547">Nucleotide-binding</keyword>
<evidence type="ECO:0000256" key="7">
    <source>
        <dbReference type="ARBA" id="ARBA00023134"/>
    </source>
</evidence>
<evidence type="ECO:0000256" key="10">
    <source>
        <dbReference type="HAMAP-Rule" id="MF_00321"/>
    </source>
</evidence>
<comment type="function">
    <text evidence="10">Necessary for normal cell division and for the maintenance of normal septation.</text>
</comment>
<dbReference type="GO" id="GO:0005829">
    <property type="term" value="C:cytosol"/>
    <property type="evidence" value="ECO:0007669"/>
    <property type="project" value="TreeGrafter"/>
</dbReference>
<dbReference type="NCBIfam" id="TIGR03598">
    <property type="entry name" value="GTPase_YsxC"/>
    <property type="match status" value="1"/>
</dbReference>
<dbReference type="HAMAP" id="MF_00321">
    <property type="entry name" value="GTPase_EngB"/>
    <property type="match status" value="1"/>
</dbReference>
<evidence type="ECO:0000256" key="2">
    <source>
        <dbReference type="ARBA" id="ARBA00009638"/>
    </source>
</evidence>
<dbReference type="SUPFAM" id="SSF52540">
    <property type="entry name" value="P-loop containing nucleoside triphosphate hydrolases"/>
    <property type="match status" value="1"/>
</dbReference>
<comment type="similarity">
    <text evidence="2 10">Belongs to the TRAFAC class TrmE-Era-EngA-EngB-Septin-like GTPase superfamily. EngB GTPase family.</text>
</comment>
<feature type="region of interest" description="Disordered" evidence="11">
    <location>
        <begin position="1"/>
        <end position="36"/>
    </location>
</feature>
<evidence type="ECO:0000256" key="9">
    <source>
        <dbReference type="ARBA" id="ARBA00023306"/>
    </source>
</evidence>